<sequence>MQQYEHMVTRQRRWMLFLLALLVLGAGFTPYPRIFLGLLLGTVISFYNLWLMQRKIMQLGQAAVEQRSTRGIGSFSRLAAAAAAVLIALQFEEYFHIIGVLIGLMTSYVVIMIDFALFRLKD</sequence>
<dbReference type="AlphaFoldDB" id="A0A1G8ZLD1"/>
<accession>A0A1G8ZLD1</accession>
<dbReference type="RefSeq" id="WP_093213695.1">
    <property type="nucleotide sequence ID" value="NZ_FNFL01000003.1"/>
</dbReference>
<dbReference type="Proteomes" id="UP000198694">
    <property type="component" value="Unassembled WGS sequence"/>
</dbReference>
<name>A0A1G8ZLD1_9BACI</name>
<dbReference type="STRING" id="407036.SAMN05216243_2057"/>
<evidence type="ECO:0000256" key="5">
    <source>
        <dbReference type="ARBA" id="ARBA00023136"/>
    </source>
</evidence>
<evidence type="ECO:0000256" key="6">
    <source>
        <dbReference type="SAM" id="Phobius"/>
    </source>
</evidence>
<dbReference type="Pfam" id="PF03899">
    <property type="entry name" value="ATP-synt_I"/>
    <property type="match status" value="1"/>
</dbReference>
<comment type="subcellular location">
    <subcellularLocation>
        <location evidence="1">Cell membrane</location>
        <topology evidence="1">Multi-pass membrane protein</topology>
    </subcellularLocation>
</comment>
<keyword evidence="8" id="KW-1185">Reference proteome</keyword>
<dbReference type="PANTHER" id="PTHR40035">
    <property type="entry name" value="ATP SYNTHASE PROTEIN I"/>
    <property type="match status" value="1"/>
</dbReference>
<keyword evidence="4 6" id="KW-1133">Transmembrane helix</keyword>
<evidence type="ECO:0000256" key="3">
    <source>
        <dbReference type="ARBA" id="ARBA00022692"/>
    </source>
</evidence>
<feature type="transmembrane region" description="Helical" evidence="6">
    <location>
        <begin position="72"/>
        <end position="91"/>
    </location>
</feature>
<evidence type="ECO:0000256" key="2">
    <source>
        <dbReference type="ARBA" id="ARBA00022475"/>
    </source>
</evidence>
<evidence type="ECO:0000256" key="4">
    <source>
        <dbReference type="ARBA" id="ARBA00022989"/>
    </source>
</evidence>
<reference evidence="7 8" key="1">
    <citation type="submission" date="2016-10" db="EMBL/GenBank/DDBJ databases">
        <authorList>
            <person name="de Groot N.N."/>
        </authorList>
    </citation>
    <scope>NUCLEOTIDE SEQUENCE [LARGE SCALE GENOMIC DNA]</scope>
    <source>
        <strain evidence="7 8">CGMCC 1.6502</strain>
    </source>
</reference>
<gene>
    <name evidence="7" type="ORF">SAMN05216243_2057</name>
</gene>
<feature type="transmembrane region" description="Helical" evidence="6">
    <location>
        <begin position="34"/>
        <end position="51"/>
    </location>
</feature>
<feature type="transmembrane region" description="Helical" evidence="6">
    <location>
        <begin position="97"/>
        <end position="118"/>
    </location>
</feature>
<evidence type="ECO:0000313" key="7">
    <source>
        <dbReference type="EMBL" id="SDK15205.1"/>
    </source>
</evidence>
<dbReference type="InterPro" id="IPR039072">
    <property type="entry name" value="ATP_synth_I_Bacilli"/>
</dbReference>
<evidence type="ECO:0000256" key="1">
    <source>
        <dbReference type="ARBA" id="ARBA00004651"/>
    </source>
</evidence>
<keyword evidence="5 6" id="KW-0472">Membrane</keyword>
<dbReference type="InterPro" id="IPR005598">
    <property type="entry name" value="ATP_synth_I"/>
</dbReference>
<protein>
    <submittedName>
        <fullName evidence="7">ATP synthase protein I</fullName>
    </submittedName>
</protein>
<dbReference type="OrthoDB" id="2355635at2"/>
<proteinExistence type="predicted"/>
<feature type="transmembrane region" description="Helical" evidence="6">
    <location>
        <begin position="12"/>
        <end position="28"/>
    </location>
</feature>
<keyword evidence="3 6" id="KW-0812">Transmembrane</keyword>
<evidence type="ECO:0000313" key="8">
    <source>
        <dbReference type="Proteomes" id="UP000198694"/>
    </source>
</evidence>
<dbReference type="GO" id="GO:0005886">
    <property type="term" value="C:plasma membrane"/>
    <property type="evidence" value="ECO:0007669"/>
    <property type="project" value="UniProtKB-SubCell"/>
</dbReference>
<organism evidence="7 8">
    <name type="scientific">Sediminibacillus albus</name>
    <dbReference type="NCBI Taxonomy" id="407036"/>
    <lineage>
        <taxon>Bacteria</taxon>
        <taxon>Bacillati</taxon>
        <taxon>Bacillota</taxon>
        <taxon>Bacilli</taxon>
        <taxon>Bacillales</taxon>
        <taxon>Bacillaceae</taxon>
        <taxon>Sediminibacillus</taxon>
    </lineage>
</organism>
<dbReference type="PANTHER" id="PTHR40035:SF1">
    <property type="entry name" value="ATP SYNTHASE PROTEIN I"/>
    <property type="match status" value="1"/>
</dbReference>
<dbReference type="EMBL" id="FNFL01000003">
    <property type="protein sequence ID" value="SDK15205.1"/>
    <property type="molecule type" value="Genomic_DNA"/>
</dbReference>
<keyword evidence="2" id="KW-1003">Cell membrane</keyword>